<evidence type="ECO:0000256" key="10">
    <source>
        <dbReference type="ARBA" id="ARBA00030904"/>
    </source>
</evidence>
<dbReference type="GO" id="GO:0005524">
    <property type="term" value="F:ATP binding"/>
    <property type="evidence" value="ECO:0007669"/>
    <property type="project" value="UniProtKB-KW"/>
</dbReference>
<dbReference type="SUPFAM" id="SSF57770">
    <property type="entry name" value="Methionyl-tRNA synthetase (MetRS), Zn-domain"/>
    <property type="match status" value="1"/>
</dbReference>
<dbReference type="PROSITE" id="PS00178">
    <property type="entry name" value="AA_TRNA_LIGASE_I"/>
    <property type="match status" value="1"/>
</dbReference>
<comment type="subcellular location">
    <subcellularLocation>
        <location evidence="1">Cytoplasm</location>
    </subcellularLocation>
</comment>
<dbReference type="EMBL" id="JANBUH010000025">
    <property type="protein sequence ID" value="KAJ2756465.1"/>
    <property type="molecule type" value="Genomic_DNA"/>
</dbReference>
<evidence type="ECO:0000256" key="5">
    <source>
        <dbReference type="ARBA" id="ARBA00022598"/>
    </source>
</evidence>
<dbReference type="EC" id="6.1.1.10" evidence="3"/>
<dbReference type="GO" id="GO:0004825">
    <property type="term" value="F:methionine-tRNA ligase activity"/>
    <property type="evidence" value="ECO:0007669"/>
    <property type="project" value="UniProtKB-EC"/>
</dbReference>
<reference evidence="16" key="1">
    <citation type="submission" date="2022-07" db="EMBL/GenBank/DDBJ databases">
        <title>Phylogenomic reconstructions and comparative analyses of Kickxellomycotina fungi.</title>
        <authorList>
            <person name="Reynolds N.K."/>
            <person name="Stajich J.E."/>
            <person name="Barry K."/>
            <person name="Grigoriev I.V."/>
            <person name="Crous P."/>
            <person name="Smith M.E."/>
        </authorList>
    </citation>
    <scope>NUCLEOTIDE SEQUENCE</scope>
    <source>
        <strain evidence="16">BCRC 34297</strain>
    </source>
</reference>
<dbReference type="CDD" id="cd07957">
    <property type="entry name" value="Anticodon_Ia_Met"/>
    <property type="match status" value="1"/>
</dbReference>
<dbReference type="InterPro" id="IPR014729">
    <property type="entry name" value="Rossmann-like_a/b/a_fold"/>
</dbReference>
<dbReference type="InterPro" id="IPR014758">
    <property type="entry name" value="Met-tRNA_synth"/>
</dbReference>
<evidence type="ECO:0000256" key="6">
    <source>
        <dbReference type="ARBA" id="ARBA00022741"/>
    </source>
</evidence>
<comment type="caution">
    <text evidence="16">The sequence shown here is derived from an EMBL/GenBank/DDBJ whole genome shotgun (WGS) entry which is preliminary data.</text>
</comment>
<dbReference type="InterPro" id="IPR009080">
    <property type="entry name" value="tRNAsynth_Ia_anticodon-bd"/>
</dbReference>
<evidence type="ECO:0000259" key="14">
    <source>
        <dbReference type="Pfam" id="PF09334"/>
    </source>
</evidence>
<dbReference type="Gene3D" id="2.20.28.20">
    <property type="entry name" value="Methionyl-tRNA synthetase, Zn-domain"/>
    <property type="match status" value="1"/>
</dbReference>
<keyword evidence="4" id="KW-0963">Cytoplasm</keyword>
<evidence type="ECO:0000313" key="16">
    <source>
        <dbReference type="EMBL" id="KAJ2756465.1"/>
    </source>
</evidence>
<keyword evidence="9 12" id="KW-0030">Aminoacyl-tRNA synthetase</keyword>
<dbReference type="InterPro" id="IPR029038">
    <property type="entry name" value="MetRS_Zn"/>
</dbReference>
<gene>
    <name evidence="16" type="primary">MES1</name>
    <name evidence="16" type="ORF">GGI19_000803</name>
</gene>
<feature type="region of interest" description="Disordered" evidence="13">
    <location>
        <begin position="778"/>
        <end position="809"/>
    </location>
</feature>
<dbReference type="GO" id="GO:0036464">
    <property type="term" value="C:cytoplasmic ribonucleoprotein granule"/>
    <property type="evidence" value="ECO:0007669"/>
    <property type="project" value="UniProtKB-ARBA"/>
</dbReference>
<dbReference type="FunFam" id="2.20.28.20:FF:000001">
    <property type="entry name" value="Methionine--tRNA ligase"/>
    <property type="match status" value="1"/>
</dbReference>
<dbReference type="PANTHER" id="PTHR45765">
    <property type="entry name" value="METHIONINE--TRNA LIGASE"/>
    <property type="match status" value="1"/>
</dbReference>
<dbReference type="Proteomes" id="UP001140011">
    <property type="component" value="Unassembled WGS sequence"/>
</dbReference>
<keyword evidence="8 12" id="KW-0648">Protein biosynthesis</keyword>
<dbReference type="InterPro" id="IPR041872">
    <property type="entry name" value="Anticodon_Met"/>
</dbReference>
<evidence type="ECO:0000256" key="8">
    <source>
        <dbReference type="ARBA" id="ARBA00022917"/>
    </source>
</evidence>
<organism evidence="16 17">
    <name type="scientific">Coemansia pectinata</name>
    <dbReference type="NCBI Taxonomy" id="1052879"/>
    <lineage>
        <taxon>Eukaryota</taxon>
        <taxon>Fungi</taxon>
        <taxon>Fungi incertae sedis</taxon>
        <taxon>Zoopagomycota</taxon>
        <taxon>Kickxellomycotina</taxon>
        <taxon>Kickxellomycetes</taxon>
        <taxon>Kickxellales</taxon>
        <taxon>Kickxellaceae</taxon>
        <taxon>Coemansia</taxon>
    </lineage>
</organism>
<proteinExistence type="inferred from homology"/>
<feature type="domain" description="Methionyl-tRNA synthetase anticodon-binding" evidence="15">
    <location>
        <begin position="643"/>
        <end position="783"/>
    </location>
</feature>
<evidence type="ECO:0000256" key="13">
    <source>
        <dbReference type="SAM" id="MobiDB-lite"/>
    </source>
</evidence>
<evidence type="ECO:0000256" key="1">
    <source>
        <dbReference type="ARBA" id="ARBA00004496"/>
    </source>
</evidence>
<dbReference type="PANTHER" id="PTHR45765:SF1">
    <property type="entry name" value="METHIONINE--TRNA LIGASE, CYTOPLASMIC"/>
    <property type="match status" value="1"/>
</dbReference>
<dbReference type="InterPro" id="IPR015413">
    <property type="entry name" value="Methionyl/Leucyl_tRNA_Synth"/>
</dbReference>
<dbReference type="AlphaFoldDB" id="A0A9W8H044"/>
<dbReference type="Pfam" id="PF09334">
    <property type="entry name" value="tRNA-synt_1g"/>
    <property type="match status" value="1"/>
</dbReference>
<evidence type="ECO:0000256" key="9">
    <source>
        <dbReference type="ARBA" id="ARBA00023146"/>
    </source>
</evidence>
<sequence>MTEKLATHITLTRNLAAPAANTTAAAGLLKILIAAQATGTIVQWAEVDAAAPKSKQAYWVTLCDTQTRLYDANAVVRYLYKVGNLALGDRLAVEQALEWEEKTLSVLPAGDLSAILAAGESQANVLSAHAPATAVSVVFFGALYYALSNTKAALVSKHPALQQWYSQQLASTAVSTALPAFTANVVKVLVREEPSLDNRRVNPDVVFEFDSCKTVLPEAGAKNVLITSALPYVNNVPHLGNVIGSTLSADVFARYSRVRGYNTLYICGTDEYGTATETKALEDGVTCQELCDKYHQIHKEVYEWFGLSFNYFGRTSTQKHTEIVQGIFGQCVENGYVLEKEVPQLYCEQCSRFLADRFVEGTCPKCAYEDARGDQCDKCGTLLNAIELIDPRCKLDNNRPVVRTSMHQYIDLERLQPQCKAFVEKAEEKGRWTANSLAITHNWFKMGLEPRCITRDLKWGVPVPLSGYEKKVFYVWFDACIGYPSITANYTSDWELWWKNPDNVALYQFMGKDNVPFHTIVFPSTQMATGDNWTQLHHIAACEYLNYESGKFSKSRGVGVFGNNAQDTGVPPDVWRYFLLSNRPESADAVFAWGDFVARNNNELLANVGNFCNRVIKFLDANTKYAGVLPTADPARIAAGADTSDRRLIDDVNVLLARYIEKMDGVHIKAGLHTVMELSARGNLYLQESKLDNTLFSESRAQCDTVVAVATNLIYLLSALFHPFMPATSANICRQLNAPERTVTDTFELDLHAGHVIGNADYLFTRIDEKKIDEWRAKYGGQQEETPSKPKPKPKFKKSQSNDKPEVAN</sequence>
<evidence type="ECO:0000256" key="7">
    <source>
        <dbReference type="ARBA" id="ARBA00022840"/>
    </source>
</evidence>
<keyword evidence="6 12" id="KW-0547">Nucleotide-binding</keyword>
<dbReference type="Gene3D" id="3.40.50.620">
    <property type="entry name" value="HUPs"/>
    <property type="match status" value="1"/>
</dbReference>
<feature type="compositionally biased region" description="Basic and acidic residues" evidence="13">
    <location>
        <begin position="800"/>
        <end position="809"/>
    </location>
</feature>
<evidence type="ECO:0000256" key="3">
    <source>
        <dbReference type="ARBA" id="ARBA00012838"/>
    </source>
</evidence>
<dbReference type="SUPFAM" id="SSF52374">
    <property type="entry name" value="Nucleotidylyl transferase"/>
    <property type="match status" value="1"/>
</dbReference>
<dbReference type="GO" id="GO:0006431">
    <property type="term" value="P:methionyl-tRNA aminoacylation"/>
    <property type="evidence" value="ECO:0007669"/>
    <property type="project" value="InterPro"/>
</dbReference>
<dbReference type="NCBIfam" id="TIGR00398">
    <property type="entry name" value="metG"/>
    <property type="match status" value="1"/>
</dbReference>
<keyword evidence="17" id="KW-1185">Reference proteome</keyword>
<dbReference type="InterPro" id="IPR001412">
    <property type="entry name" value="aa-tRNA-synth_I_CS"/>
</dbReference>
<dbReference type="GO" id="GO:0005829">
    <property type="term" value="C:cytosol"/>
    <property type="evidence" value="ECO:0007669"/>
    <property type="project" value="TreeGrafter"/>
</dbReference>
<comment type="similarity">
    <text evidence="2 12">Belongs to the class-I aminoacyl-tRNA synthetase family.</text>
</comment>
<evidence type="ECO:0000256" key="4">
    <source>
        <dbReference type="ARBA" id="ARBA00022490"/>
    </source>
</evidence>
<dbReference type="CDD" id="cd00814">
    <property type="entry name" value="MetRS_core"/>
    <property type="match status" value="1"/>
</dbReference>
<accession>A0A9W8H044</accession>
<dbReference type="Gene3D" id="1.10.730.10">
    <property type="entry name" value="Isoleucyl-tRNA Synthetase, Domain 1"/>
    <property type="match status" value="1"/>
</dbReference>
<evidence type="ECO:0000256" key="12">
    <source>
        <dbReference type="RuleBase" id="RU363039"/>
    </source>
</evidence>
<evidence type="ECO:0000256" key="11">
    <source>
        <dbReference type="ARBA" id="ARBA00047364"/>
    </source>
</evidence>
<name>A0A9W8H044_9FUNG</name>
<keyword evidence="7 12" id="KW-0067">ATP-binding</keyword>
<evidence type="ECO:0000256" key="2">
    <source>
        <dbReference type="ARBA" id="ARBA00005594"/>
    </source>
</evidence>
<dbReference type="GO" id="GO:0017101">
    <property type="term" value="C:aminoacyl-tRNA synthetase multienzyme complex"/>
    <property type="evidence" value="ECO:0007669"/>
    <property type="project" value="TreeGrafter"/>
</dbReference>
<dbReference type="SUPFAM" id="SSF47323">
    <property type="entry name" value="Anticodon-binding domain of a subclass of class I aminoacyl-tRNA synthetases"/>
    <property type="match status" value="1"/>
</dbReference>
<keyword evidence="5 12" id="KW-0436">Ligase</keyword>
<evidence type="ECO:0000259" key="15">
    <source>
        <dbReference type="Pfam" id="PF19303"/>
    </source>
</evidence>
<protein>
    <recommendedName>
        <fullName evidence="3">methionine--tRNA ligase</fullName>
        <ecNumber evidence="3">6.1.1.10</ecNumber>
    </recommendedName>
    <alternativeName>
        <fullName evidence="10">Methionyl-tRNA synthetase</fullName>
    </alternativeName>
</protein>
<dbReference type="OrthoDB" id="5844513at2759"/>
<dbReference type="FunFam" id="1.10.730.10:FF:000037">
    <property type="entry name" value="Methionyl-tRNA synthetase"/>
    <property type="match status" value="1"/>
</dbReference>
<dbReference type="InterPro" id="IPR033911">
    <property type="entry name" value="MetRS_core"/>
</dbReference>
<dbReference type="GO" id="GO:0017102">
    <property type="term" value="C:methionyl glutamyl tRNA synthetase complex"/>
    <property type="evidence" value="ECO:0007669"/>
    <property type="project" value="UniProtKB-ARBA"/>
</dbReference>
<comment type="catalytic activity">
    <reaction evidence="11">
        <text>tRNA(Met) + L-methionine + ATP = L-methionyl-tRNA(Met) + AMP + diphosphate</text>
        <dbReference type="Rhea" id="RHEA:13481"/>
        <dbReference type="Rhea" id="RHEA-COMP:9667"/>
        <dbReference type="Rhea" id="RHEA-COMP:9698"/>
        <dbReference type="ChEBI" id="CHEBI:30616"/>
        <dbReference type="ChEBI" id="CHEBI:33019"/>
        <dbReference type="ChEBI" id="CHEBI:57844"/>
        <dbReference type="ChEBI" id="CHEBI:78442"/>
        <dbReference type="ChEBI" id="CHEBI:78530"/>
        <dbReference type="ChEBI" id="CHEBI:456215"/>
        <dbReference type="EC" id="6.1.1.10"/>
    </reaction>
</comment>
<dbReference type="InterPro" id="IPR023458">
    <property type="entry name" value="Met-tRNA_ligase_1"/>
</dbReference>
<dbReference type="Pfam" id="PF19303">
    <property type="entry name" value="Anticodon_3"/>
    <property type="match status" value="1"/>
</dbReference>
<feature type="domain" description="Methionyl/Leucyl tRNA synthetase" evidence="14">
    <location>
        <begin position="224"/>
        <end position="615"/>
    </location>
</feature>
<evidence type="ECO:0000313" key="17">
    <source>
        <dbReference type="Proteomes" id="UP001140011"/>
    </source>
</evidence>
<dbReference type="PRINTS" id="PR01041">
    <property type="entry name" value="TRNASYNTHMET"/>
</dbReference>